<dbReference type="Proteomes" id="UP000297496">
    <property type="component" value="Unassembled WGS sequence"/>
</dbReference>
<reference evidence="3 4" key="1">
    <citation type="submission" date="2019-04" db="EMBL/GenBank/DDBJ databases">
        <title>Three New Species of Nocardioides, Nocardioides euryhalodurans sp. nov., Nocardioides seonyuensis sp. nov. and Nocardioides eburneoflavus sp. nov. Isolated from Soil.</title>
        <authorList>
            <person name="Roh S.G."/>
            <person name="Lee C."/>
            <person name="Kim M.-K."/>
            <person name="Kim S.B."/>
        </authorList>
    </citation>
    <scope>NUCLEOTIDE SEQUENCE [LARGE SCALE GENOMIC DNA]</scope>
    <source>
        <strain evidence="3 4">MMS17-SY213</strain>
    </source>
</reference>
<keyword evidence="2" id="KW-0472">Membrane</keyword>
<evidence type="ECO:0000313" key="4">
    <source>
        <dbReference type="Proteomes" id="UP000297496"/>
    </source>
</evidence>
<proteinExistence type="predicted"/>
<dbReference type="OrthoDB" id="9819899at2"/>
<keyword evidence="2" id="KW-0812">Transmembrane</keyword>
<name>A0A4Z1CB76_9ACTN</name>
<dbReference type="RefSeq" id="WP_135837185.1">
    <property type="nucleotide sequence ID" value="NZ_SRRO01000001.1"/>
</dbReference>
<evidence type="ECO:0000256" key="2">
    <source>
        <dbReference type="SAM" id="Phobius"/>
    </source>
</evidence>
<feature type="compositionally biased region" description="Pro residues" evidence="1">
    <location>
        <begin position="125"/>
        <end position="137"/>
    </location>
</feature>
<keyword evidence="2" id="KW-1133">Transmembrane helix</keyword>
<comment type="caution">
    <text evidence="3">The sequence shown here is derived from an EMBL/GenBank/DDBJ whole genome shotgun (WGS) entry which is preliminary data.</text>
</comment>
<keyword evidence="4" id="KW-1185">Reference proteome</keyword>
<gene>
    <name evidence="3" type="ORF">EXE59_00700</name>
</gene>
<organism evidence="3 4">
    <name type="scientific">Nocardioides eburneiflavus</name>
    <dbReference type="NCBI Taxonomy" id="2518372"/>
    <lineage>
        <taxon>Bacteria</taxon>
        <taxon>Bacillati</taxon>
        <taxon>Actinomycetota</taxon>
        <taxon>Actinomycetes</taxon>
        <taxon>Propionibacteriales</taxon>
        <taxon>Nocardioidaceae</taxon>
        <taxon>Nocardioides</taxon>
    </lineage>
</organism>
<feature type="compositionally biased region" description="Pro residues" evidence="1">
    <location>
        <begin position="152"/>
        <end position="188"/>
    </location>
</feature>
<feature type="region of interest" description="Disordered" evidence="1">
    <location>
        <begin position="115"/>
        <end position="188"/>
    </location>
</feature>
<feature type="transmembrane region" description="Helical" evidence="2">
    <location>
        <begin position="233"/>
        <end position="255"/>
    </location>
</feature>
<dbReference type="EMBL" id="SRRO01000001">
    <property type="protein sequence ID" value="TGN62635.1"/>
    <property type="molecule type" value="Genomic_DNA"/>
</dbReference>
<feature type="compositionally biased region" description="Low complexity" evidence="1">
    <location>
        <begin position="138"/>
        <end position="151"/>
    </location>
</feature>
<accession>A0A4Z1CB76</accession>
<evidence type="ECO:0000313" key="3">
    <source>
        <dbReference type="EMBL" id="TGN62635.1"/>
    </source>
</evidence>
<dbReference type="AlphaFoldDB" id="A0A4Z1CB76"/>
<evidence type="ECO:0000256" key="1">
    <source>
        <dbReference type="SAM" id="MobiDB-lite"/>
    </source>
</evidence>
<sequence length="333" mass="34490">MQDVSEDFRTMLAALRVAVATPADADRPGRLRQRLDEALGPEDSVRLRRLAHQVVAASEENLPHDLRRITPLTTQSLQRLSEDLAAARGWSSEAAQRTTQLWASALGFGDLAASSWPRDGSSAPPSAPPSAFPPAAPLPLSATLLPGARPAATPPAGPPPGPPRPSPGPPPGPGPRPPGPALSWPPVPKNLARHTANLAGEPALGVTLAYAGMSLPLCVALGVAMTVVLCLPILVIGAAGGMLSIVAIGGAKLLVSGLRRGALVASTNGLEFTPYDTSLRKPKPDQSFGAVWSQVTVEEGRVSVLRLAGRRVQVGPRNRAFVAAAAARARSVR</sequence>
<feature type="transmembrane region" description="Helical" evidence="2">
    <location>
        <begin position="203"/>
        <end position="227"/>
    </location>
</feature>
<protein>
    <submittedName>
        <fullName evidence="3">Uncharacterized protein</fullName>
    </submittedName>
</protein>